<dbReference type="GO" id="GO:0006508">
    <property type="term" value="P:proteolysis"/>
    <property type="evidence" value="ECO:0007669"/>
    <property type="project" value="UniProtKB-KW"/>
</dbReference>
<keyword evidence="3 6" id="KW-0378">Hydrolase</keyword>
<dbReference type="InterPro" id="IPR023828">
    <property type="entry name" value="Peptidase_S8_Ser-AS"/>
</dbReference>
<keyword evidence="8" id="KW-0732">Signal</keyword>
<dbReference type="InterPro" id="IPR036852">
    <property type="entry name" value="Peptidase_S8/S53_dom_sf"/>
</dbReference>
<evidence type="ECO:0000256" key="3">
    <source>
        <dbReference type="ARBA" id="ARBA00022801"/>
    </source>
</evidence>
<proteinExistence type="inferred from homology"/>
<evidence type="ECO:0000256" key="8">
    <source>
        <dbReference type="SAM" id="SignalP"/>
    </source>
</evidence>
<dbReference type="Pfam" id="PF00082">
    <property type="entry name" value="Peptidase_S8"/>
    <property type="match status" value="1"/>
</dbReference>
<comment type="similarity">
    <text evidence="1 6">Belongs to the peptidase S8 family.</text>
</comment>
<dbReference type="RefSeq" id="WP_131993582.1">
    <property type="nucleotide sequence ID" value="NZ_JACGXM010000002.1"/>
</dbReference>
<dbReference type="AlphaFoldDB" id="A0A4R2IHS5"/>
<dbReference type="PROSITE" id="PS51892">
    <property type="entry name" value="SUBTILASE"/>
    <property type="match status" value="1"/>
</dbReference>
<accession>A0A4R2IHS5</accession>
<evidence type="ECO:0000256" key="6">
    <source>
        <dbReference type="PROSITE-ProRule" id="PRU01240"/>
    </source>
</evidence>
<dbReference type="InterPro" id="IPR044060">
    <property type="entry name" value="Bacterial_rp_domain"/>
</dbReference>
<keyword evidence="4 6" id="KW-0720">Serine protease</keyword>
<dbReference type="PROSITE" id="PS00138">
    <property type="entry name" value="SUBTILASE_SER"/>
    <property type="match status" value="1"/>
</dbReference>
<dbReference type="PROSITE" id="PS51257">
    <property type="entry name" value="PROKAR_LIPOPROTEIN"/>
    <property type="match status" value="1"/>
</dbReference>
<sequence>MKRHRIPSIRRSTRGLALCALALACSQAFAAEISPSLAVEADAGGRVEALIVLPDQATPVLAPLGPDADYLVRRRALVDALRARADTEQADLIAWLRERGIEHRPYWIANLVWARLSSADLAELATRRDVVRVEPNPRFQHALPADEPETAQPQAIETIEYGVNKINAPAVWALGYTGQGVVIAGEDTGYRWDHAALKSHYRGWNGTSADHNYNWHDSIHDSVGNVCGNDAPAPCDDNSHGTHTAGTFAGDDGGNNQIGVAPGAKWIGCRNMDAGAGTPARYIECMQWMLAPTNLAGQNPDPDLAPDVISNSWTCPPSEGCTTGTEIKTAVDNLVTGGIFFAAAAANDGPSCSTITDPPAIYDSAFVVGATDSQDRVASFSSRGPVSGASRVRPDASAPGVSTRSATNASTTSYGTKSGTSMATPHVAGAAALLMSVNPSLKGHPDQVADLLRNTAATTGVTDPSNSGCGGLTMADHPNYQVGWGRIDVLAAAQAAMGSDHTVTPSVAGGHGTITPSTPQTVGDGATIAFTLAPDADYHVETPIGGTCPAGSLAGNVYTTGAITANCTVIASFAIDTWTVSASAGPNGSIAPASQTVDAGTSATLTVTPDTGFVVASVVGDTCTLTPGSGDTWSTSAIHGDCAVSATFAADGDDTIFDDGFDGP</sequence>
<gene>
    <name evidence="11" type="ORF">EV148_101742</name>
</gene>
<dbReference type="OrthoDB" id="9790784at2"/>
<protein>
    <submittedName>
        <fullName evidence="11">Subtilisin family serine protease</fullName>
    </submittedName>
</protein>
<dbReference type="EMBL" id="SLWQ01000001">
    <property type="protein sequence ID" value="TCO43318.1"/>
    <property type="molecule type" value="Genomic_DNA"/>
</dbReference>
<feature type="domain" description="Peptidase S8/S53" evidence="9">
    <location>
        <begin position="178"/>
        <end position="465"/>
    </location>
</feature>
<dbReference type="PRINTS" id="PR00723">
    <property type="entry name" value="SUBTILISIN"/>
</dbReference>
<dbReference type="Gene3D" id="3.40.50.200">
    <property type="entry name" value="Peptidase S8/S53 domain"/>
    <property type="match status" value="1"/>
</dbReference>
<dbReference type="InterPro" id="IPR050131">
    <property type="entry name" value="Peptidase_S8_subtilisin-like"/>
</dbReference>
<feature type="domain" description="Bacterial repeat" evidence="10">
    <location>
        <begin position="506"/>
        <end position="574"/>
    </location>
</feature>
<feature type="chain" id="PRO_5020484949" evidence="8">
    <location>
        <begin position="31"/>
        <end position="664"/>
    </location>
</feature>
<evidence type="ECO:0000256" key="5">
    <source>
        <dbReference type="PIRSR" id="PIRSR615500-1"/>
    </source>
</evidence>
<feature type="active site" description="Charge relay system" evidence="5 6">
    <location>
        <position position="240"/>
    </location>
</feature>
<feature type="region of interest" description="Disordered" evidence="7">
    <location>
        <begin position="379"/>
        <end position="420"/>
    </location>
</feature>
<dbReference type="Pfam" id="PF18998">
    <property type="entry name" value="Flg_new_2"/>
    <property type="match status" value="2"/>
</dbReference>
<evidence type="ECO:0000313" key="11">
    <source>
        <dbReference type="EMBL" id="TCO43318.1"/>
    </source>
</evidence>
<organism evidence="11 12">
    <name type="scientific">Dokdonella fugitiva</name>
    <dbReference type="NCBI Taxonomy" id="328517"/>
    <lineage>
        <taxon>Bacteria</taxon>
        <taxon>Pseudomonadati</taxon>
        <taxon>Pseudomonadota</taxon>
        <taxon>Gammaproteobacteria</taxon>
        <taxon>Lysobacterales</taxon>
        <taxon>Rhodanobacteraceae</taxon>
        <taxon>Dokdonella</taxon>
    </lineage>
</organism>
<dbReference type="PANTHER" id="PTHR43806:SF67">
    <property type="entry name" value="EGF-LIKE DOMAIN-CONTAINING PROTEIN"/>
    <property type="match status" value="1"/>
</dbReference>
<feature type="signal peptide" evidence="8">
    <location>
        <begin position="1"/>
        <end position="30"/>
    </location>
</feature>
<dbReference type="PANTHER" id="PTHR43806">
    <property type="entry name" value="PEPTIDASE S8"/>
    <property type="match status" value="1"/>
</dbReference>
<keyword evidence="12" id="KW-1185">Reference proteome</keyword>
<feature type="compositionally biased region" description="Low complexity" evidence="7">
    <location>
        <begin position="402"/>
        <end position="420"/>
    </location>
</feature>
<evidence type="ECO:0000256" key="7">
    <source>
        <dbReference type="SAM" id="MobiDB-lite"/>
    </source>
</evidence>
<evidence type="ECO:0000256" key="2">
    <source>
        <dbReference type="ARBA" id="ARBA00022670"/>
    </source>
</evidence>
<comment type="caution">
    <text evidence="11">The sequence shown here is derived from an EMBL/GenBank/DDBJ whole genome shotgun (WGS) entry which is preliminary data.</text>
</comment>
<evidence type="ECO:0000313" key="12">
    <source>
        <dbReference type="Proteomes" id="UP000294862"/>
    </source>
</evidence>
<keyword evidence="2 6" id="KW-0645">Protease</keyword>
<dbReference type="SUPFAM" id="SSF52743">
    <property type="entry name" value="Subtilisin-like"/>
    <property type="match status" value="1"/>
</dbReference>
<dbReference type="GO" id="GO:0004252">
    <property type="term" value="F:serine-type endopeptidase activity"/>
    <property type="evidence" value="ECO:0007669"/>
    <property type="project" value="UniProtKB-UniRule"/>
</dbReference>
<dbReference type="InterPro" id="IPR000209">
    <property type="entry name" value="Peptidase_S8/S53_dom"/>
</dbReference>
<dbReference type="InterPro" id="IPR015500">
    <property type="entry name" value="Peptidase_S8_subtilisin-rel"/>
</dbReference>
<evidence type="ECO:0000256" key="1">
    <source>
        <dbReference type="ARBA" id="ARBA00011073"/>
    </source>
</evidence>
<name>A0A4R2IHS5_9GAMM</name>
<feature type="domain" description="Bacterial repeat" evidence="10">
    <location>
        <begin position="579"/>
        <end position="651"/>
    </location>
</feature>
<evidence type="ECO:0000259" key="10">
    <source>
        <dbReference type="Pfam" id="PF18998"/>
    </source>
</evidence>
<evidence type="ECO:0000259" key="9">
    <source>
        <dbReference type="Pfam" id="PF00082"/>
    </source>
</evidence>
<feature type="active site" description="Charge relay system" evidence="5 6">
    <location>
        <position position="421"/>
    </location>
</feature>
<reference evidence="11 12" key="1">
    <citation type="journal article" date="2015" name="Stand. Genomic Sci.">
        <title>Genomic Encyclopedia of Bacterial and Archaeal Type Strains, Phase III: the genomes of soil and plant-associated and newly described type strains.</title>
        <authorList>
            <person name="Whitman W.B."/>
            <person name="Woyke T."/>
            <person name="Klenk H.P."/>
            <person name="Zhou Y."/>
            <person name="Lilburn T.G."/>
            <person name="Beck B.J."/>
            <person name="De Vos P."/>
            <person name="Vandamme P."/>
            <person name="Eisen J.A."/>
            <person name="Garrity G."/>
            <person name="Hugenholtz P."/>
            <person name="Kyrpides N.C."/>
        </authorList>
    </citation>
    <scope>NUCLEOTIDE SEQUENCE [LARGE SCALE GENOMIC DNA]</scope>
    <source>
        <strain evidence="11 12">A3</strain>
    </source>
</reference>
<dbReference type="Proteomes" id="UP000294862">
    <property type="component" value="Unassembled WGS sequence"/>
</dbReference>
<feature type="active site" description="Charge relay system" evidence="5 6">
    <location>
        <position position="187"/>
    </location>
</feature>
<evidence type="ECO:0000256" key="4">
    <source>
        <dbReference type="ARBA" id="ARBA00022825"/>
    </source>
</evidence>